<dbReference type="AlphaFoldDB" id="A0A6J4QCH6"/>
<dbReference type="EMBL" id="CADCVE010000009">
    <property type="protein sequence ID" value="CAA9441091.1"/>
    <property type="molecule type" value="Genomic_DNA"/>
</dbReference>
<accession>A0A6J4QCH6</accession>
<sequence length="42" mass="4677">MVLATPRSDLIILKLTNVMQASVAGNSRRYFEFDGGPRFAFS</sequence>
<organism evidence="1">
    <name type="scientific">uncultured Rubrobacteraceae bacterium</name>
    <dbReference type="NCBI Taxonomy" id="349277"/>
    <lineage>
        <taxon>Bacteria</taxon>
        <taxon>Bacillati</taxon>
        <taxon>Actinomycetota</taxon>
        <taxon>Rubrobacteria</taxon>
        <taxon>Rubrobacterales</taxon>
        <taxon>Rubrobacteraceae</taxon>
        <taxon>environmental samples</taxon>
    </lineage>
</organism>
<gene>
    <name evidence="1" type="ORF">AVDCRST_MAG28-252</name>
</gene>
<name>A0A6J4QCH6_9ACTN</name>
<reference evidence="1" key="1">
    <citation type="submission" date="2020-02" db="EMBL/GenBank/DDBJ databases">
        <authorList>
            <person name="Meier V. D."/>
        </authorList>
    </citation>
    <scope>NUCLEOTIDE SEQUENCE</scope>
    <source>
        <strain evidence="1">AVDCRST_MAG28</strain>
    </source>
</reference>
<evidence type="ECO:0000313" key="1">
    <source>
        <dbReference type="EMBL" id="CAA9441091.1"/>
    </source>
</evidence>
<protein>
    <submittedName>
        <fullName evidence="1">Uncharacterized protein</fullName>
    </submittedName>
</protein>
<proteinExistence type="predicted"/>